<dbReference type="Gene3D" id="3.90.550.20">
    <property type="match status" value="1"/>
</dbReference>
<dbReference type="InterPro" id="IPR029044">
    <property type="entry name" value="Nucleotide-diphossugar_trans"/>
</dbReference>
<evidence type="ECO:0000313" key="1">
    <source>
        <dbReference type="EMBL" id="QKD05940.1"/>
    </source>
</evidence>
<name>A0A6M7WPH1_RHILI</name>
<dbReference type="EMBL" id="CP033367">
    <property type="protein sequence ID" value="QKD05940.1"/>
    <property type="molecule type" value="Genomic_DNA"/>
</dbReference>
<accession>A0A6M7WPH1</accession>
<dbReference type="SUPFAM" id="SSF53448">
    <property type="entry name" value="Nucleotide-diphospho-sugar transferases"/>
    <property type="match status" value="1"/>
</dbReference>
<dbReference type="GO" id="GO:0016757">
    <property type="term" value="F:glycosyltransferase activity"/>
    <property type="evidence" value="ECO:0007669"/>
    <property type="project" value="UniProtKB-KW"/>
</dbReference>
<keyword evidence="1" id="KW-0808">Transferase</keyword>
<gene>
    <name evidence="1" type="ORF">EB235_34680</name>
</gene>
<keyword evidence="1" id="KW-0328">Glycosyltransferase</keyword>
<evidence type="ECO:0000313" key="2">
    <source>
        <dbReference type="Proteomes" id="UP000503017"/>
    </source>
</evidence>
<sequence>MISMGREHPEARPDDAIEPVVNAVWIGASLDDLHAACLRSFVLAGHRMVLHCYDIPRNIPPGVETVDASKLMSRDRIVYYKSNGSPSLFSNLYRLKILEAGLGLYVDCDVFCIRPIPKQDYIFGYQTSDELNGAVLKLPAGSKTLSEMLKITEDPYYILPWLNRSKVRRHRIRKLIGLPIHISNYGWGKLGPEAITYFAREAGTLHHAAPIDVFYPVSHHQVALLVDPHLSLADIGTPRTLCIHLFDHALSRWMKGRAIPASSPIGQMLEHCGLPQAAGM</sequence>
<dbReference type="AlphaFoldDB" id="A0A6M7WPH1"/>
<protein>
    <submittedName>
        <fullName evidence="1">Galactosyltransferase Lgt5</fullName>
    </submittedName>
</protein>
<proteinExistence type="predicted"/>
<organism evidence="1 2">
    <name type="scientific">Mesorhizobium loti R88b</name>
    <dbReference type="NCBI Taxonomy" id="935548"/>
    <lineage>
        <taxon>Bacteria</taxon>
        <taxon>Pseudomonadati</taxon>
        <taxon>Pseudomonadota</taxon>
        <taxon>Alphaproteobacteria</taxon>
        <taxon>Hyphomicrobiales</taxon>
        <taxon>Phyllobacteriaceae</taxon>
        <taxon>Mesorhizobium</taxon>
    </lineage>
</organism>
<reference evidence="1 2" key="1">
    <citation type="submission" date="2018-10" db="EMBL/GenBank/DDBJ databases">
        <authorList>
            <person name="Perry B.J."/>
            <person name="Sullivan J.T."/>
            <person name="Murphy R.J.T."/>
            <person name="Ramsay J.P."/>
            <person name="Ronson C.W."/>
        </authorList>
    </citation>
    <scope>NUCLEOTIDE SEQUENCE [LARGE SCALE GENOMIC DNA]</scope>
    <source>
        <strain evidence="1 2">R88b</strain>
    </source>
</reference>
<dbReference type="Proteomes" id="UP000503017">
    <property type="component" value="Chromosome"/>
</dbReference>